<feature type="compositionally biased region" description="Pro residues" evidence="4">
    <location>
        <begin position="228"/>
        <end position="238"/>
    </location>
</feature>
<keyword evidence="2 3" id="KW-0040">ANK repeat</keyword>
<feature type="repeat" description="ANK" evidence="3">
    <location>
        <begin position="304"/>
        <end position="336"/>
    </location>
</feature>
<evidence type="ECO:0000256" key="3">
    <source>
        <dbReference type="PROSITE-ProRule" id="PRU00023"/>
    </source>
</evidence>
<feature type="compositionally biased region" description="Gly residues" evidence="4">
    <location>
        <begin position="106"/>
        <end position="115"/>
    </location>
</feature>
<dbReference type="PANTHER" id="PTHR24201">
    <property type="entry name" value="ANK_REP_REGION DOMAIN-CONTAINING PROTEIN"/>
    <property type="match status" value="1"/>
</dbReference>
<keyword evidence="6" id="KW-1185">Reference proteome</keyword>
<reference evidence="5" key="1">
    <citation type="journal article" date="2020" name="BMC Genomics">
        <title>Correction to: Identification and distribution of gene clusters required for synthesis of sphingolipid metabolism inhibitors in diverse species of the filamentous fungus Fusarium.</title>
        <authorList>
            <person name="Kim H.S."/>
            <person name="Lohmar J.M."/>
            <person name="Busman M."/>
            <person name="Brown D.W."/>
            <person name="Naumann T.A."/>
            <person name="Divon H.H."/>
            <person name="Lysoe E."/>
            <person name="Uhlig S."/>
            <person name="Proctor R.H."/>
        </authorList>
    </citation>
    <scope>NUCLEOTIDE SEQUENCE</scope>
    <source>
        <strain evidence="5">NRRL 22465</strain>
    </source>
</reference>
<dbReference type="OrthoDB" id="195446at2759"/>
<dbReference type="InterPro" id="IPR046347">
    <property type="entry name" value="bZIP_sf"/>
</dbReference>
<feature type="compositionally biased region" description="Low complexity" evidence="4">
    <location>
        <begin position="186"/>
        <end position="196"/>
    </location>
</feature>
<dbReference type="Pfam" id="PF12796">
    <property type="entry name" value="Ank_2"/>
    <property type="match status" value="1"/>
</dbReference>
<dbReference type="PROSITE" id="PS50297">
    <property type="entry name" value="ANK_REP_REGION"/>
    <property type="match status" value="3"/>
</dbReference>
<dbReference type="InterPro" id="IPR036770">
    <property type="entry name" value="Ankyrin_rpt-contain_sf"/>
</dbReference>
<dbReference type="Pfam" id="PF00023">
    <property type="entry name" value="Ank"/>
    <property type="match status" value="1"/>
</dbReference>
<dbReference type="InterPro" id="IPR050776">
    <property type="entry name" value="Ank_Repeat/CDKN_Inhibitor"/>
</dbReference>
<gene>
    <name evidence="5" type="ORF">FZEAL_6638</name>
</gene>
<dbReference type="Gene3D" id="1.25.40.20">
    <property type="entry name" value="Ankyrin repeat-containing domain"/>
    <property type="match status" value="2"/>
</dbReference>
<keyword evidence="1" id="KW-0677">Repeat</keyword>
<dbReference type="Gene3D" id="1.20.5.170">
    <property type="match status" value="1"/>
</dbReference>
<comment type="caution">
    <text evidence="5">The sequence shown here is derived from an EMBL/GenBank/DDBJ whole genome shotgun (WGS) entry which is preliminary data.</text>
</comment>
<accession>A0A8H4UHD4</accession>
<dbReference type="SUPFAM" id="SSF57959">
    <property type="entry name" value="Leucine zipper domain"/>
    <property type="match status" value="1"/>
</dbReference>
<feature type="region of interest" description="Disordered" evidence="4">
    <location>
        <begin position="174"/>
        <end position="239"/>
    </location>
</feature>
<feature type="region of interest" description="Disordered" evidence="4">
    <location>
        <begin position="252"/>
        <end position="273"/>
    </location>
</feature>
<evidence type="ECO:0000256" key="2">
    <source>
        <dbReference type="ARBA" id="ARBA00023043"/>
    </source>
</evidence>
<dbReference type="PROSITE" id="PS50088">
    <property type="entry name" value="ANK_REPEAT"/>
    <property type="match status" value="3"/>
</dbReference>
<dbReference type="Proteomes" id="UP000635477">
    <property type="component" value="Unassembled WGS sequence"/>
</dbReference>
<evidence type="ECO:0008006" key="7">
    <source>
        <dbReference type="Google" id="ProtNLM"/>
    </source>
</evidence>
<evidence type="ECO:0000256" key="4">
    <source>
        <dbReference type="SAM" id="MobiDB-lite"/>
    </source>
</evidence>
<dbReference type="GO" id="GO:0003700">
    <property type="term" value="F:DNA-binding transcription factor activity"/>
    <property type="evidence" value="ECO:0007669"/>
    <property type="project" value="InterPro"/>
</dbReference>
<sequence>MCPPNNDWTNITDVNERRKAQNRVAQRNYRSRQKLRVELAEAILYDLPQVRSAVRPKGRRWLTGRHADSQEKADGPTGSACVGPAGISNDKEYSRQRTDPLSLDDTGGGRGGRGSLGAAADENLAHLDAFPMHNDTGALPELDLGAFDTSTDCIDPALQEMDWMEIGSAWSSRPMAAEATEEVEVEATAAASKAASPDSYSSPRAGQVRNLPDQTSTNAGAAVASTRQPPPTAAPLPLPITVAPRNLTNRNAPQAAAGVSPSSSTGSAPVEPRTPVMTAISRGKLEIARLLIRSGAKIDVPDLHGRTHLHLAIERGDFGMARSLLELGADALATDTRGMAALHMAVERDAEEMARLLLEWCKDRDRMASESDGGLRQDGAGRGDLLQRCVNFRDGENMTPVHLCVVLERLDILKVLLHYGADVNIGCPLAAKPPDSHPRWD</sequence>
<organism evidence="5 6">
    <name type="scientific">Fusarium zealandicum</name>
    <dbReference type="NCBI Taxonomy" id="1053134"/>
    <lineage>
        <taxon>Eukaryota</taxon>
        <taxon>Fungi</taxon>
        <taxon>Dikarya</taxon>
        <taxon>Ascomycota</taxon>
        <taxon>Pezizomycotina</taxon>
        <taxon>Sordariomycetes</taxon>
        <taxon>Hypocreomycetidae</taxon>
        <taxon>Hypocreales</taxon>
        <taxon>Nectriaceae</taxon>
        <taxon>Fusarium</taxon>
        <taxon>Fusarium staphyleae species complex</taxon>
    </lineage>
</organism>
<proteinExistence type="predicted"/>
<dbReference type="SUPFAM" id="SSF48403">
    <property type="entry name" value="Ankyrin repeat"/>
    <property type="match status" value="1"/>
</dbReference>
<feature type="region of interest" description="Disordered" evidence="4">
    <location>
        <begin position="64"/>
        <end position="117"/>
    </location>
</feature>
<evidence type="ECO:0000313" key="6">
    <source>
        <dbReference type="Proteomes" id="UP000635477"/>
    </source>
</evidence>
<feature type="compositionally biased region" description="Basic and acidic residues" evidence="4">
    <location>
        <begin position="89"/>
        <end position="98"/>
    </location>
</feature>
<evidence type="ECO:0000256" key="1">
    <source>
        <dbReference type="ARBA" id="ARBA00022737"/>
    </source>
</evidence>
<dbReference type="AlphaFoldDB" id="A0A8H4UHD4"/>
<reference evidence="5" key="2">
    <citation type="submission" date="2020-05" db="EMBL/GenBank/DDBJ databases">
        <authorList>
            <person name="Kim H.-S."/>
            <person name="Proctor R.H."/>
            <person name="Brown D.W."/>
        </authorList>
    </citation>
    <scope>NUCLEOTIDE SEQUENCE</scope>
    <source>
        <strain evidence="5">NRRL 22465</strain>
    </source>
</reference>
<dbReference type="InterPro" id="IPR002110">
    <property type="entry name" value="Ankyrin_rpt"/>
</dbReference>
<dbReference type="SMART" id="SM00248">
    <property type="entry name" value="ANK"/>
    <property type="match status" value="4"/>
</dbReference>
<protein>
    <recommendedName>
        <fullName evidence="7">BZIP domain-containing protein</fullName>
    </recommendedName>
</protein>
<feature type="compositionally biased region" description="Basic and acidic residues" evidence="4">
    <location>
        <begin position="65"/>
        <end position="74"/>
    </location>
</feature>
<feature type="repeat" description="ANK" evidence="3">
    <location>
        <begin position="396"/>
        <end position="425"/>
    </location>
</feature>
<name>A0A8H4UHD4_9HYPO</name>
<feature type="repeat" description="ANK" evidence="3">
    <location>
        <begin position="271"/>
        <end position="303"/>
    </location>
</feature>
<dbReference type="EMBL" id="JABEYC010000494">
    <property type="protein sequence ID" value="KAF4976723.1"/>
    <property type="molecule type" value="Genomic_DNA"/>
</dbReference>
<dbReference type="CDD" id="cd14688">
    <property type="entry name" value="bZIP_YAP"/>
    <property type="match status" value="1"/>
</dbReference>
<evidence type="ECO:0000313" key="5">
    <source>
        <dbReference type="EMBL" id="KAF4976723.1"/>
    </source>
</evidence>